<dbReference type="GO" id="GO:0050661">
    <property type="term" value="F:NADP binding"/>
    <property type="evidence" value="ECO:0007669"/>
    <property type="project" value="UniProtKB-UniRule"/>
</dbReference>
<keyword evidence="5 16" id="KW-0349">Heme</keyword>
<proteinExistence type="inferred from homology"/>
<dbReference type="InterPro" id="IPR036136">
    <property type="entry name" value="Nit/Sulf_reduc_fer-like_dom_sf"/>
</dbReference>
<evidence type="ECO:0000313" key="22">
    <source>
        <dbReference type="EMBL" id="RCS58453.1"/>
    </source>
</evidence>
<dbReference type="GO" id="GO:0020037">
    <property type="term" value="F:heme binding"/>
    <property type="evidence" value="ECO:0007669"/>
    <property type="project" value="InterPro"/>
</dbReference>
<dbReference type="PIRSF" id="PIRSF037149">
    <property type="entry name" value="NirB"/>
    <property type="match status" value="1"/>
</dbReference>
<keyword evidence="4 16" id="KW-0004">4Fe-4S</keyword>
<dbReference type="Pfam" id="PF07992">
    <property type="entry name" value="Pyr_redox_2"/>
    <property type="match status" value="1"/>
</dbReference>
<keyword evidence="12 16" id="KW-0411">Iron-sulfur</keyword>
<dbReference type="CDD" id="cd19943">
    <property type="entry name" value="NirB_Fer2_BFD-like_1"/>
    <property type="match status" value="1"/>
</dbReference>
<evidence type="ECO:0000256" key="1">
    <source>
        <dbReference type="ARBA" id="ARBA00001974"/>
    </source>
</evidence>
<feature type="domain" description="FAD/NAD(P)-binding" evidence="20">
    <location>
        <begin position="8"/>
        <end position="286"/>
    </location>
</feature>
<dbReference type="OrthoDB" id="9768666at2"/>
<comment type="similarity">
    <text evidence="3">Belongs to the nitrite and sulfite reductase 4Fe-4S domain family.</text>
</comment>
<dbReference type="CDD" id="cd19944">
    <property type="entry name" value="NirB_Fer2_BFD-like_2"/>
    <property type="match status" value="1"/>
</dbReference>
<dbReference type="Gene3D" id="3.90.480.20">
    <property type="match status" value="1"/>
</dbReference>
<dbReference type="InterPro" id="IPR007419">
    <property type="entry name" value="BFD-like_2Fe2S-bd_dom"/>
</dbReference>
<dbReference type="GO" id="GO:0051539">
    <property type="term" value="F:4 iron, 4 sulfur cluster binding"/>
    <property type="evidence" value="ECO:0007669"/>
    <property type="project" value="UniProtKB-KW"/>
</dbReference>
<dbReference type="UniPathway" id="UPA00653"/>
<dbReference type="Pfam" id="PF03460">
    <property type="entry name" value="NIR_SIR_ferr"/>
    <property type="match status" value="1"/>
</dbReference>
<dbReference type="Pfam" id="PF18267">
    <property type="entry name" value="Rubredoxin_C"/>
    <property type="match status" value="1"/>
</dbReference>
<evidence type="ECO:0000259" key="20">
    <source>
        <dbReference type="Pfam" id="PF07992"/>
    </source>
</evidence>
<evidence type="ECO:0000256" key="3">
    <source>
        <dbReference type="ARBA" id="ARBA00010429"/>
    </source>
</evidence>
<dbReference type="InterPro" id="IPR045854">
    <property type="entry name" value="NO2/SO3_Rdtase_4Fe4S_sf"/>
</dbReference>
<evidence type="ECO:0000256" key="12">
    <source>
        <dbReference type="ARBA" id="ARBA00023014"/>
    </source>
</evidence>
<dbReference type="SUPFAM" id="SSF56014">
    <property type="entry name" value="Nitrite and sulphite reductase 4Fe-4S domain-like"/>
    <property type="match status" value="1"/>
</dbReference>
<dbReference type="RefSeq" id="WP_114402536.1">
    <property type="nucleotide sequence ID" value="NZ_QPGB01000002.1"/>
</dbReference>
<dbReference type="InterPro" id="IPR006067">
    <property type="entry name" value="NO2/SO3_Rdtase_4Fe4S_dom"/>
</dbReference>
<keyword evidence="23" id="KW-1185">Reference proteome</keyword>
<dbReference type="PRINTS" id="PR00411">
    <property type="entry name" value="PNDRDTASEI"/>
</dbReference>
<evidence type="ECO:0000256" key="8">
    <source>
        <dbReference type="ARBA" id="ARBA00022723"/>
    </source>
</evidence>
<comment type="cofactor">
    <cofactor evidence="16">
        <name>[4Fe-4S] cluster</name>
        <dbReference type="ChEBI" id="CHEBI:49883"/>
    </cofactor>
    <text evidence="16">Binds 1 [4Fe-4S] cluster per subunit.</text>
</comment>
<evidence type="ECO:0000259" key="17">
    <source>
        <dbReference type="Pfam" id="PF01077"/>
    </source>
</evidence>
<evidence type="ECO:0000256" key="14">
    <source>
        <dbReference type="ARBA" id="ARBA00034078"/>
    </source>
</evidence>
<keyword evidence="11 16" id="KW-0408">Iron</keyword>
<dbReference type="Gene3D" id="1.10.10.1100">
    <property type="entry name" value="BFD-like [2Fe-2S]-binding domain"/>
    <property type="match status" value="1"/>
</dbReference>
<dbReference type="SUPFAM" id="SSF55124">
    <property type="entry name" value="Nitrite/Sulfite reductase N-terminal domain-like"/>
    <property type="match status" value="1"/>
</dbReference>
<feature type="binding site" description="axial binding residue" evidence="16">
    <location>
        <position position="688"/>
    </location>
    <ligand>
        <name>siroheme</name>
        <dbReference type="ChEBI" id="CHEBI:60052"/>
    </ligand>
    <ligandPart>
        <name>Fe</name>
        <dbReference type="ChEBI" id="CHEBI:18248"/>
    </ligandPart>
</feature>
<evidence type="ECO:0000259" key="21">
    <source>
        <dbReference type="Pfam" id="PF18267"/>
    </source>
</evidence>
<comment type="cofactor">
    <cofactor evidence="1 15">
        <name>FAD</name>
        <dbReference type="ChEBI" id="CHEBI:57692"/>
    </cofactor>
</comment>
<keyword evidence="8 16" id="KW-0479">Metal-binding</keyword>
<comment type="cofactor">
    <cofactor evidence="16">
        <name>siroheme</name>
        <dbReference type="ChEBI" id="CHEBI:60052"/>
    </cofactor>
    <text evidence="16">Binds 1 siroheme per subunit.</text>
</comment>
<keyword evidence="7" id="KW-0001">2Fe-2S</keyword>
<evidence type="ECO:0000259" key="19">
    <source>
        <dbReference type="Pfam" id="PF04324"/>
    </source>
</evidence>
<gene>
    <name evidence="22" type="ORF">DU000_06470</name>
</gene>
<keyword evidence="10" id="KW-0560">Oxidoreductase</keyword>
<dbReference type="GO" id="GO:0042128">
    <property type="term" value="P:nitrate assimilation"/>
    <property type="evidence" value="ECO:0007669"/>
    <property type="project" value="UniProtKB-UniRule"/>
</dbReference>
<dbReference type="Gene3D" id="3.30.413.10">
    <property type="entry name" value="Sulfite Reductase Hemoprotein, domain 1"/>
    <property type="match status" value="1"/>
</dbReference>
<name>A0A368L4Q0_9BURK</name>
<dbReference type="Pfam" id="PF01077">
    <property type="entry name" value="NIR_SIR"/>
    <property type="match status" value="1"/>
</dbReference>
<protein>
    <submittedName>
        <fullName evidence="22">NAD(P)/FAD-dependent oxidoreductase</fullName>
    </submittedName>
</protein>
<evidence type="ECO:0000313" key="23">
    <source>
        <dbReference type="Proteomes" id="UP000252357"/>
    </source>
</evidence>
<dbReference type="InterPro" id="IPR005117">
    <property type="entry name" value="NiRdtase/SiRdtase_haem-b_fer"/>
</dbReference>
<dbReference type="Gene3D" id="3.50.50.60">
    <property type="entry name" value="FAD/NAD(P)-binding domain"/>
    <property type="match status" value="2"/>
</dbReference>
<dbReference type="Gene3D" id="3.30.390.30">
    <property type="match status" value="1"/>
</dbReference>
<feature type="domain" description="Nitrite/sulphite reductase 4Fe-4S" evidence="17">
    <location>
        <begin position="635"/>
        <end position="769"/>
    </location>
</feature>
<evidence type="ECO:0000256" key="2">
    <source>
        <dbReference type="ARBA" id="ARBA00005096"/>
    </source>
</evidence>
<dbReference type="InterPro" id="IPR016156">
    <property type="entry name" value="FAD/NAD-linked_Rdtase_dimer_sf"/>
</dbReference>
<dbReference type="GO" id="GO:0098809">
    <property type="term" value="F:nitrite reductase activity"/>
    <property type="evidence" value="ECO:0007669"/>
    <property type="project" value="InterPro"/>
</dbReference>
<evidence type="ECO:0000256" key="6">
    <source>
        <dbReference type="ARBA" id="ARBA00022630"/>
    </source>
</evidence>
<dbReference type="PROSITE" id="PS00365">
    <property type="entry name" value="NIR_SIR"/>
    <property type="match status" value="1"/>
</dbReference>
<dbReference type="InterPro" id="IPR012744">
    <property type="entry name" value="Nitri_red_NirB"/>
</dbReference>
<organism evidence="22 23">
    <name type="scientific">Parvibium lacunae</name>
    <dbReference type="NCBI Taxonomy" id="1888893"/>
    <lineage>
        <taxon>Bacteria</taxon>
        <taxon>Pseudomonadati</taxon>
        <taxon>Pseudomonadota</taxon>
        <taxon>Betaproteobacteria</taxon>
        <taxon>Burkholderiales</taxon>
        <taxon>Alcaligenaceae</taxon>
        <taxon>Parvibium</taxon>
    </lineage>
</organism>
<dbReference type="NCBIfam" id="TIGR02374">
    <property type="entry name" value="nitri_red_nirB"/>
    <property type="match status" value="1"/>
</dbReference>
<dbReference type="Pfam" id="PF04324">
    <property type="entry name" value="Fer2_BFD"/>
    <property type="match status" value="2"/>
</dbReference>
<feature type="domain" description="BFD-like [2Fe-2S]-binding" evidence="19">
    <location>
        <begin position="490"/>
        <end position="539"/>
    </location>
</feature>
<evidence type="ECO:0000256" key="13">
    <source>
        <dbReference type="ARBA" id="ARBA00023063"/>
    </source>
</evidence>
<dbReference type="GO" id="GO:0046872">
    <property type="term" value="F:metal ion binding"/>
    <property type="evidence" value="ECO:0007669"/>
    <property type="project" value="UniProtKB-KW"/>
</dbReference>
<dbReference type="GO" id="GO:0050660">
    <property type="term" value="F:flavin adenine dinucleotide binding"/>
    <property type="evidence" value="ECO:0007669"/>
    <property type="project" value="UniProtKB-UniRule"/>
</dbReference>
<dbReference type="InterPro" id="IPR036188">
    <property type="entry name" value="FAD/NAD-bd_sf"/>
</dbReference>
<comment type="cofactor">
    <cofactor evidence="14">
        <name>[2Fe-2S] cluster</name>
        <dbReference type="ChEBI" id="CHEBI:190135"/>
    </cofactor>
</comment>
<dbReference type="AlphaFoldDB" id="A0A368L4Q0"/>
<dbReference type="InterPro" id="IPR041575">
    <property type="entry name" value="Rubredoxin_C"/>
</dbReference>
<evidence type="ECO:0000256" key="7">
    <source>
        <dbReference type="ARBA" id="ARBA00022714"/>
    </source>
</evidence>
<dbReference type="EMBL" id="QPGB01000002">
    <property type="protein sequence ID" value="RCS58453.1"/>
    <property type="molecule type" value="Genomic_DNA"/>
</dbReference>
<comment type="caution">
    <text evidence="22">The sequence shown here is derived from an EMBL/GenBank/DDBJ whole genome shotgun (WGS) entry which is preliminary data.</text>
</comment>
<dbReference type="FunFam" id="3.50.50.60:FF:000033">
    <property type="entry name" value="Nitrite reductase [NAD(P)H], large subunit"/>
    <property type="match status" value="1"/>
</dbReference>
<evidence type="ECO:0000259" key="18">
    <source>
        <dbReference type="Pfam" id="PF03460"/>
    </source>
</evidence>
<dbReference type="InterPro" id="IPR052034">
    <property type="entry name" value="NasD-like"/>
</dbReference>
<dbReference type="InterPro" id="IPR017121">
    <property type="entry name" value="Nitrite_Rdtase_lsu"/>
</dbReference>
<accession>A0A368L4Q0</accession>
<keyword evidence="9 15" id="KW-0274">FAD</keyword>
<keyword evidence="13 15" id="KW-0534">Nitrate assimilation</keyword>
<feature type="binding site" evidence="16">
    <location>
        <position position="688"/>
    </location>
    <ligand>
        <name>[4Fe-4S] cluster</name>
        <dbReference type="ChEBI" id="CHEBI:49883"/>
    </ligand>
</feature>
<reference evidence="22 23" key="1">
    <citation type="journal article" date="2018" name="Int. J. Syst. Evol. Microbiol.">
        <title>Parvibium lacunae gen. nov., sp. nov., a new member of the family Alcaligenaceae isolated from a freshwater pond.</title>
        <authorList>
            <person name="Chen W.M."/>
            <person name="Xie P.B."/>
            <person name="Hsu M.Y."/>
            <person name="Sheu S.Y."/>
        </authorList>
    </citation>
    <scope>NUCLEOTIDE SEQUENCE [LARGE SCALE GENOMIC DNA]</scope>
    <source>
        <strain evidence="22 23">KMB9</strain>
    </source>
</reference>
<feature type="binding site" evidence="16">
    <location>
        <position position="650"/>
    </location>
    <ligand>
        <name>[4Fe-4S] cluster</name>
        <dbReference type="ChEBI" id="CHEBI:49883"/>
    </ligand>
</feature>
<sequence>MNVSSKPRLVMVGNGMAGVRTLEELLKIAPDKYEITVFGAEPYANYNRILLSPVLAGEQTIQDIMLNDVNWYEENGITLHLGKKITQIDRKNRLVIAEDGTTAAYDRLLLATGSNPFILPVPGNNLEGVIAYRDIHDTNTMIETAKHYKHAIVIGGGLLGLEAANGLAIRGMDVTVVHIHPWLMERQLDETSGKMLQQALEAKGIKFLLGKNTEALIGNDAGRVKAIRFKDGLEVPADLVCMAVGIRPNTALAESAGLHCNRGIVVNDTMQTYDPRIYSVGECVSHRGIAYGLVAPLFEQAKVCANHLAEYGIGRYTGSVTSTKLKVTGIDLFSAGNFMGGEDTEEITLSDPIGGVYKKLVLKDDKLVGACMYGDTADGSWYFKLLREGTPVAELRDRLMFGENNIGDVGHQGQNKAAAMADSDEVCGCNGVSKGAIVKAIKGQGLFTLDEVRKCTKASASCGSCTGLVEQLLMNTLGTDYSAAPSKKAMCGCTDHSHEEVRQAIRDKKYLTHKEVYEGMGWRTPNGCSTCRPAVNYYLLSTWPKEAVDDPQSRFINERAHANIQKDGTYSVVPRMWGGLTNPSELRRIADVADKYKIPTVKVTGGQRIDLLGVKKEDLPAVWKELDMPSGHAYGKSIRTVKTCVGAEHCRFGTQLAMDMGVKLERMLFGMWSPHKVKLAVSGCPRNCAEAGIKDVGVIGVDSGYELYIGGNGGIKTEVAEFLCKVKTDDEVMEYAGAFIQLYREEGWYLERTVHYMQRVGLDYIKKRILDDEEGRETLYERLLFALEDAPDPWKDFERAGVDLRQFQSLKGIPVVSA</sequence>
<evidence type="ECO:0000256" key="5">
    <source>
        <dbReference type="ARBA" id="ARBA00022617"/>
    </source>
</evidence>
<keyword evidence="6 15" id="KW-0285">Flavoprotein</keyword>
<evidence type="ECO:0000256" key="15">
    <source>
        <dbReference type="PIRNR" id="PIRNR037149"/>
    </source>
</evidence>
<feature type="binding site" evidence="16">
    <location>
        <position position="684"/>
    </location>
    <ligand>
        <name>[4Fe-4S] cluster</name>
        <dbReference type="ChEBI" id="CHEBI:49883"/>
    </ligand>
</feature>
<dbReference type="InterPro" id="IPR006066">
    <property type="entry name" value="NO2/SO3_Rdtase_FeS/sirohaem_BS"/>
</dbReference>
<dbReference type="PANTHER" id="PTHR43809">
    <property type="entry name" value="NITRITE REDUCTASE (NADH) LARGE SUBUNIT"/>
    <property type="match status" value="1"/>
</dbReference>
<dbReference type="GO" id="GO:0051537">
    <property type="term" value="F:2 iron, 2 sulfur cluster binding"/>
    <property type="evidence" value="ECO:0007669"/>
    <property type="project" value="UniProtKB-KW"/>
</dbReference>
<evidence type="ECO:0000256" key="9">
    <source>
        <dbReference type="ARBA" id="ARBA00022827"/>
    </source>
</evidence>
<dbReference type="PRINTS" id="PR00368">
    <property type="entry name" value="FADPNR"/>
</dbReference>
<dbReference type="SUPFAM" id="SSF51905">
    <property type="entry name" value="FAD/NAD(P)-binding domain"/>
    <property type="match status" value="2"/>
</dbReference>
<dbReference type="InterPro" id="IPR023753">
    <property type="entry name" value="FAD/NAD-binding_dom"/>
</dbReference>
<comment type="pathway">
    <text evidence="2">Nitrogen metabolism; nitrate reduction (assimilation).</text>
</comment>
<evidence type="ECO:0000256" key="11">
    <source>
        <dbReference type="ARBA" id="ARBA00023004"/>
    </source>
</evidence>
<feature type="domain" description="NADH-rubredoxin oxidoreductase C-terminal" evidence="21">
    <location>
        <begin position="322"/>
        <end position="389"/>
    </location>
</feature>
<dbReference type="PANTHER" id="PTHR43809:SF1">
    <property type="entry name" value="NITRITE REDUCTASE (NADH) LARGE SUBUNIT"/>
    <property type="match status" value="1"/>
</dbReference>
<dbReference type="Proteomes" id="UP000252357">
    <property type="component" value="Unassembled WGS sequence"/>
</dbReference>
<feature type="domain" description="Nitrite/Sulfite reductase ferredoxin-like" evidence="18">
    <location>
        <begin position="565"/>
        <end position="627"/>
    </location>
</feature>
<dbReference type="InterPro" id="IPR041854">
    <property type="entry name" value="BFD-like_2Fe2S-bd_dom_sf"/>
</dbReference>
<feature type="domain" description="BFD-like [2Fe-2S]-binding" evidence="19">
    <location>
        <begin position="426"/>
        <end position="473"/>
    </location>
</feature>
<evidence type="ECO:0000256" key="16">
    <source>
        <dbReference type="PIRSR" id="PIRSR037149-1"/>
    </source>
</evidence>
<dbReference type="PRINTS" id="PR00397">
    <property type="entry name" value="SIROHAEM"/>
</dbReference>
<evidence type="ECO:0000256" key="4">
    <source>
        <dbReference type="ARBA" id="ARBA00022485"/>
    </source>
</evidence>
<dbReference type="FunFam" id="1.10.10.1100:FF:000002">
    <property type="entry name" value="Nitrite reductase large subunit"/>
    <property type="match status" value="1"/>
</dbReference>
<evidence type="ECO:0000256" key="10">
    <source>
        <dbReference type="ARBA" id="ARBA00023002"/>
    </source>
</evidence>
<feature type="binding site" evidence="16">
    <location>
        <position position="644"/>
    </location>
    <ligand>
        <name>[4Fe-4S] cluster</name>
        <dbReference type="ChEBI" id="CHEBI:49883"/>
    </ligand>
</feature>